<protein>
    <recommendedName>
        <fullName evidence="4">HK97 family phage prohead protease</fullName>
    </recommendedName>
</protein>
<dbReference type="Proteomes" id="UP000509638">
    <property type="component" value="Chromosome"/>
</dbReference>
<accession>A0A7D5INJ1</accession>
<feature type="region of interest" description="Disordered" evidence="1">
    <location>
        <begin position="280"/>
        <end position="305"/>
    </location>
</feature>
<evidence type="ECO:0000313" key="2">
    <source>
        <dbReference type="EMBL" id="QLD10899.1"/>
    </source>
</evidence>
<proteinExistence type="predicted"/>
<dbReference type="AlphaFoldDB" id="A0A7D5INJ1"/>
<dbReference type="RefSeq" id="WP_178010396.1">
    <property type="nucleotide sequence ID" value="NZ_CP058316.1"/>
</dbReference>
<organism evidence="2 3">
    <name type="scientific">Microbacterium oleivorans</name>
    <dbReference type="NCBI Taxonomy" id="273677"/>
    <lineage>
        <taxon>Bacteria</taxon>
        <taxon>Bacillati</taxon>
        <taxon>Actinomycetota</taxon>
        <taxon>Actinomycetes</taxon>
        <taxon>Micrococcales</taxon>
        <taxon>Microbacteriaceae</taxon>
        <taxon>Microbacterium</taxon>
    </lineage>
</organism>
<evidence type="ECO:0008006" key="4">
    <source>
        <dbReference type="Google" id="ProtNLM"/>
    </source>
</evidence>
<feature type="compositionally biased region" description="Low complexity" evidence="1">
    <location>
        <begin position="285"/>
        <end position="305"/>
    </location>
</feature>
<evidence type="ECO:0000256" key="1">
    <source>
        <dbReference type="SAM" id="MobiDB-lite"/>
    </source>
</evidence>
<sequence length="334" mass="35282">MNIIRKDATIAPTGAEEDFPGTFEVVLSAPTLDRDGDTLKADEWVQPLPEHITFDSDHGMSVATTVGSGAPRIDEETGNLIVSGTYSSLPRAQEVRTLVNEGHIRTTSVAFMTLTEGKGAGAVTKRELLNGAFVAIPSNREAVVLTSKSATSKTGARNSAADGELIQSILDAAVALGGALPTEKAFRPRSGTKTLAGSLEAVQERARAALREANSGDWVWLRGTIPDADGGGILVFEVEDRDTYETELYRQSYTDDGSVITLLGDRATVGVVEVLTPDPEAKSLTPATDAPDDAANAPVETETTDAAEAAELQVRMARIRVMNTLAGTNSREGK</sequence>
<gene>
    <name evidence="2" type="ORF">HW566_03325</name>
</gene>
<name>A0A7D5INJ1_9MICO</name>
<dbReference type="EMBL" id="CP058316">
    <property type="protein sequence ID" value="QLD10899.1"/>
    <property type="molecule type" value="Genomic_DNA"/>
</dbReference>
<evidence type="ECO:0000313" key="3">
    <source>
        <dbReference type="Proteomes" id="UP000509638"/>
    </source>
</evidence>
<reference evidence="2 3" key="1">
    <citation type="submission" date="2020-06" db="EMBL/GenBank/DDBJ databases">
        <authorList>
            <person name="Jo H."/>
        </authorList>
    </citation>
    <scope>NUCLEOTIDE SEQUENCE [LARGE SCALE GENOMIC DNA]</scope>
    <source>
        <strain evidence="2 3">I46</strain>
    </source>
</reference>